<keyword evidence="1" id="KW-0812">Transmembrane</keyword>
<dbReference type="EMBL" id="JBHUIT010000031">
    <property type="protein sequence ID" value="MFD2257675.1"/>
    <property type="molecule type" value="Genomic_DNA"/>
</dbReference>
<evidence type="ECO:0000256" key="1">
    <source>
        <dbReference type="SAM" id="Phobius"/>
    </source>
</evidence>
<feature type="transmembrane region" description="Helical" evidence="1">
    <location>
        <begin position="115"/>
        <end position="137"/>
    </location>
</feature>
<protein>
    <submittedName>
        <fullName evidence="2">Uncharacterized protein</fullName>
    </submittedName>
</protein>
<evidence type="ECO:0000313" key="3">
    <source>
        <dbReference type="Proteomes" id="UP001597375"/>
    </source>
</evidence>
<comment type="caution">
    <text evidence="2">The sequence shown here is derived from an EMBL/GenBank/DDBJ whole genome shotgun (WGS) entry which is preliminary data.</text>
</comment>
<evidence type="ECO:0000313" key="2">
    <source>
        <dbReference type="EMBL" id="MFD2257675.1"/>
    </source>
</evidence>
<accession>A0ABW5DAP6</accession>
<dbReference type="RefSeq" id="WP_386821008.1">
    <property type="nucleotide sequence ID" value="NZ_JBHUIT010000031.1"/>
</dbReference>
<keyword evidence="3" id="KW-1185">Reference proteome</keyword>
<organism evidence="2 3">
    <name type="scientific">Luteolibacter algae</name>
    <dbReference type="NCBI Taxonomy" id="454151"/>
    <lineage>
        <taxon>Bacteria</taxon>
        <taxon>Pseudomonadati</taxon>
        <taxon>Verrucomicrobiota</taxon>
        <taxon>Verrucomicrobiia</taxon>
        <taxon>Verrucomicrobiales</taxon>
        <taxon>Verrucomicrobiaceae</taxon>
        <taxon>Luteolibacter</taxon>
    </lineage>
</organism>
<dbReference type="Proteomes" id="UP001597375">
    <property type="component" value="Unassembled WGS sequence"/>
</dbReference>
<keyword evidence="1" id="KW-1133">Transmembrane helix</keyword>
<gene>
    <name evidence="2" type="ORF">ACFSSA_13410</name>
</gene>
<sequence length="188" mass="20715">MFRLLILLAALPIIIAFVVRWWFGMRILAEKGKLQCKCDIGRWEKAFGSENLPVSQVGDAVIYADFLRKSALVDWGARDPKAATSREGARRFGMAVPPLALMIAILAIIVGKIPIAGAIAIFLLAIAFSVIISYLSIATELKAILITSRRLRDTAVFHRRDDEDAVIEAATALAWKEAAPPVFNLIQR</sequence>
<proteinExistence type="predicted"/>
<feature type="transmembrane region" description="Helical" evidence="1">
    <location>
        <begin position="92"/>
        <end position="109"/>
    </location>
</feature>
<feature type="transmembrane region" description="Helical" evidence="1">
    <location>
        <begin position="6"/>
        <end position="23"/>
    </location>
</feature>
<reference evidence="3" key="1">
    <citation type="journal article" date="2019" name="Int. J. Syst. Evol. Microbiol.">
        <title>The Global Catalogue of Microorganisms (GCM) 10K type strain sequencing project: providing services to taxonomists for standard genome sequencing and annotation.</title>
        <authorList>
            <consortium name="The Broad Institute Genomics Platform"/>
            <consortium name="The Broad Institute Genome Sequencing Center for Infectious Disease"/>
            <person name="Wu L."/>
            <person name="Ma J."/>
        </authorList>
    </citation>
    <scope>NUCLEOTIDE SEQUENCE [LARGE SCALE GENOMIC DNA]</scope>
    <source>
        <strain evidence="3">CGMCC 4.7106</strain>
    </source>
</reference>
<name>A0ABW5DAP6_9BACT</name>
<keyword evidence="1" id="KW-0472">Membrane</keyword>